<feature type="domain" description="Potexviruses and carlaviruses coat protein" evidence="8">
    <location>
        <begin position="52"/>
        <end position="165"/>
    </location>
</feature>
<evidence type="ECO:0000256" key="2">
    <source>
        <dbReference type="ARBA" id="ARBA00004328"/>
    </source>
</evidence>
<keyword evidence="4" id="KW-0167">Capsid protein</keyword>
<feature type="compositionally biased region" description="Low complexity" evidence="7">
    <location>
        <begin position="10"/>
        <end position="22"/>
    </location>
</feature>
<evidence type="ECO:0000256" key="4">
    <source>
        <dbReference type="ARBA" id="ARBA00022561"/>
    </source>
</evidence>
<accession>A0A345X1J8</accession>
<dbReference type="GeneID" id="41702522"/>
<dbReference type="GO" id="GO:0019029">
    <property type="term" value="C:helical viral capsid"/>
    <property type="evidence" value="ECO:0007669"/>
    <property type="project" value="UniProtKB-KW"/>
</dbReference>
<dbReference type="Pfam" id="PF00286">
    <property type="entry name" value="Flexi_CP"/>
    <property type="match status" value="1"/>
</dbReference>
<dbReference type="InterPro" id="IPR000052">
    <property type="entry name" value="Pltvir_coat"/>
</dbReference>
<dbReference type="RefSeq" id="YP_009552766.1">
    <property type="nucleotide sequence ID" value="NC_040644.1"/>
</dbReference>
<evidence type="ECO:0000259" key="8">
    <source>
        <dbReference type="Pfam" id="PF00286"/>
    </source>
</evidence>
<evidence type="ECO:0000256" key="6">
    <source>
        <dbReference type="ARBA" id="ARBA00023274"/>
    </source>
</evidence>
<sequence>MSQAPTPTRAQTQSSAGTGSSQVHTDVAALKTKLDASAQEAITLQPRSSKAPTDEELTRIATLASDRGLPTASFCEAAILMAMEAMDKGATDSTVFTSKSGTFETKSLAMACKDAGVPVHKLCYFYTKPAFANRQKAGLPPARWANENVPVAYKWAAFDTATALFDPYVLESAIPFDPPSAAAMQAHEVFRKDNLSQAAMRNQLLGNQAAITRGRLDGAPALPPPATYFIEPPTTS</sequence>
<reference evidence="9 10" key="1">
    <citation type="submission" date="2018-03" db="EMBL/GenBank/DDBJ databases">
        <title>Discovery of a novel RNA virus in the seagrass Thalassia testudinum from Tampa Bay, Florida.</title>
        <authorList>
            <person name="Van Bogaert N."/>
            <person name="Rosario K."/>
            <person name="Furman B.F.T."/>
            <person name="Hall M.O."/>
            <person name="Greco A.M."/>
            <person name="Breitbart M."/>
        </authorList>
    </citation>
    <scope>NUCLEOTIDE SEQUENCE [LARGE SCALE GENOMIC DNA]</scope>
    <source>
        <strain evidence="9">TB 2016</strain>
    </source>
</reference>
<protein>
    <submittedName>
        <fullName evidence="9">Capsid protein</fullName>
    </submittedName>
</protein>
<keyword evidence="6" id="KW-0687">Ribonucleoprotein</keyword>
<name>A0A345X1J8_9VIRU</name>
<dbReference type="GO" id="GO:0005198">
    <property type="term" value="F:structural molecule activity"/>
    <property type="evidence" value="ECO:0007669"/>
    <property type="project" value="InterPro"/>
</dbReference>
<organism evidence="9 10">
    <name type="scientific">Turtle grass virus X</name>
    <dbReference type="NCBI Taxonomy" id="2292642"/>
    <lineage>
        <taxon>Viruses</taxon>
        <taxon>Riboviria</taxon>
        <taxon>Orthornavirae</taxon>
        <taxon>Kitrinoviricota</taxon>
        <taxon>Alsuviricetes</taxon>
        <taxon>Tymovirales</taxon>
        <taxon>Alphaflexiviridae</taxon>
        <taxon>Potexvirus</taxon>
        <taxon>Potexvirus ecsthalassiae</taxon>
    </lineage>
</organism>
<dbReference type="Proteomes" id="UP000289199">
    <property type="component" value="Segment"/>
</dbReference>
<evidence type="ECO:0000313" key="10">
    <source>
        <dbReference type="Proteomes" id="UP000289199"/>
    </source>
</evidence>
<dbReference type="KEGG" id="vg:41702522"/>
<comment type="subcellular location">
    <subcellularLocation>
        <location evidence="2">Virion</location>
    </subcellularLocation>
</comment>
<proteinExistence type="predicted"/>
<evidence type="ECO:0000256" key="5">
    <source>
        <dbReference type="ARBA" id="ARBA00022844"/>
    </source>
</evidence>
<comment type="function">
    <text evidence="1">Required for genome encapsidation. Forms ribonucleoprotein complexes along with TGB1 helicase and viral RNA.</text>
</comment>
<evidence type="ECO:0000313" key="9">
    <source>
        <dbReference type="EMBL" id="AXK15644.1"/>
    </source>
</evidence>
<keyword evidence="3" id="KW-1139">Helical capsid protein</keyword>
<evidence type="ECO:0000256" key="3">
    <source>
        <dbReference type="ARBA" id="ARBA00022497"/>
    </source>
</evidence>
<keyword evidence="5" id="KW-0946">Virion</keyword>
<evidence type="ECO:0000256" key="1">
    <source>
        <dbReference type="ARBA" id="ARBA00004032"/>
    </source>
</evidence>
<dbReference type="GO" id="GO:1990904">
    <property type="term" value="C:ribonucleoprotein complex"/>
    <property type="evidence" value="ECO:0007669"/>
    <property type="project" value="UniProtKB-KW"/>
</dbReference>
<evidence type="ECO:0000256" key="7">
    <source>
        <dbReference type="SAM" id="MobiDB-lite"/>
    </source>
</evidence>
<dbReference type="EMBL" id="MH077559">
    <property type="protein sequence ID" value="AXK15644.1"/>
    <property type="molecule type" value="Genomic_RNA"/>
</dbReference>
<feature type="region of interest" description="Disordered" evidence="7">
    <location>
        <begin position="1"/>
        <end position="25"/>
    </location>
</feature>
<keyword evidence="10" id="KW-1185">Reference proteome</keyword>